<evidence type="ECO:0000256" key="1">
    <source>
        <dbReference type="SAM" id="MobiDB-lite"/>
    </source>
</evidence>
<keyword evidence="3" id="KW-1185">Reference proteome</keyword>
<organism evidence="2 3">
    <name type="scientific">Fusarium falciforme</name>
    <dbReference type="NCBI Taxonomy" id="195108"/>
    <lineage>
        <taxon>Eukaryota</taxon>
        <taxon>Fungi</taxon>
        <taxon>Dikarya</taxon>
        <taxon>Ascomycota</taxon>
        <taxon>Pezizomycotina</taxon>
        <taxon>Sordariomycetes</taxon>
        <taxon>Hypocreomycetidae</taxon>
        <taxon>Hypocreales</taxon>
        <taxon>Nectriaceae</taxon>
        <taxon>Fusarium</taxon>
        <taxon>Fusarium solani species complex</taxon>
    </lineage>
</organism>
<accession>A0A9W8RI36</accession>
<evidence type="ECO:0000313" key="2">
    <source>
        <dbReference type="EMBL" id="KAJ4196011.1"/>
    </source>
</evidence>
<gene>
    <name evidence="2" type="ORF">NW755_002174</name>
</gene>
<comment type="caution">
    <text evidence="2">The sequence shown here is derived from an EMBL/GenBank/DDBJ whole genome shotgun (WGS) entry which is preliminary data.</text>
</comment>
<proteinExistence type="predicted"/>
<feature type="region of interest" description="Disordered" evidence="1">
    <location>
        <begin position="1"/>
        <end position="46"/>
    </location>
</feature>
<reference evidence="2" key="1">
    <citation type="submission" date="2022-09" db="EMBL/GenBank/DDBJ databases">
        <title>Fusarium specimens isolated from Avocado Roots.</title>
        <authorList>
            <person name="Stajich J."/>
            <person name="Roper C."/>
            <person name="Heimlech-Rivalta G."/>
        </authorList>
    </citation>
    <scope>NUCLEOTIDE SEQUENCE</scope>
    <source>
        <strain evidence="2">A02</strain>
    </source>
</reference>
<name>A0A9W8RI36_9HYPO</name>
<feature type="compositionally biased region" description="Polar residues" evidence="1">
    <location>
        <begin position="8"/>
        <end position="37"/>
    </location>
</feature>
<protein>
    <submittedName>
        <fullName evidence="2">Uncharacterized protein</fullName>
    </submittedName>
</protein>
<dbReference type="EMBL" id="JAOQAV010000003">
    <property type="protein sequence ID" value="KAJ4196011.1"/>
    <property type="molecule type" value="Genomic_DNA"/>
</dbReference>
<evidence type="ECO:0000313" key="3">
    <source>
        <dbReference type="Proteomes" id="UP001152087"/>
    </source>
</evidence>
<dbReference type="Proteomes" id="UP001152087">
    <property type="component" value="Unassembled WGS sequence"/>
</dbReference>
<sequence length="111" mass="12140">MEMPPDAGSSSAHRSVAGQSHPVTVASHSTRSLSQSMAHGDRRMGGSLFAGHLGWPALKRLPAPNLPRRRIRALFSSNSSARLDVGDQVAGQRLCIDEPDQRPNYRRRDDL</sequence>
<dbReference type="AlphaFoldDB" id="A0A9W8RI36"/>